<keyword evidence="3" id="KW-1185">Reference proteome</keyword>
<name>A0A2S9V623_9ALTE</name>
<dbReference type="InterPro" id="IPR029058">
    <property type="entry name" value="AB_hydrolase_fold"/>
</dbReference>
<sequence>MTEHNWYLCTESRLEQQFTNYIAPFWQEHVRLGSFQGNADIRVSYAYCVPEQAKQSVLISSGRIESLLKYKEVIYELYRNGFAVFVLDHRGQGLSGRMTVNPHQGYVDDFQHYVDDMCHFIDEIVTPQQRGALNLLCHSMGSAIGALTILQRPTQFNRVVFGSPMFGIRPALPEWLAKVLIGVNRCANWLLPGSSGYFFGQRDYHADDFMVNRLTSSEIRYQLFRNLYAEQPEIQLGGVTPQWLAAASAAMWKVEQHAQQITLPALVFGAGEDTVVDNKRQQRVVANMPDAEYILVEGARHELLIETDTIRQPVMKCIFDFFSREF</sequence>
<comment type="caution">
    <text evidence="2">The sequence shown here is derived from an EMBL/GenBank/DDBJ whole genome shotgun (WGS) entry which is preliminary data.</text>
</comment>
<evidence type="ECO:0000313" key="2">
    <source>
        <dbReference type="EMBL" id="PRO71815.1"/>
    </source>
</evidence>
<dbReference type="RefSeq" id="WP_105936201.1">
    <property type="nucleotide sequence ID" value="NZ_PVNP01000198.1"/>
</dbReference>
<dbReference type="Pfam" id="PF12146">
    <property type="entry name" value="Hydrolase_4"/>
    <property type="match status" value="1"/>
</dbReference>
<reference evidence="3" key="1">
    <citation type="journal article" date="2020" name="Int. J. Syst. Evol. Microbiol.">
        <title>Alteromonas alba sp. nov., a marine bacterium isolated from the seawater of the West Pacific Ocean.</title>
        <authorList>
            <person name="Sun C."/>
            <person name="Wu Y.-H."/>
            <person name="Xamxidin M."/>
            <person name="Cheng H."/>
            <person name="Xu X.-W."/>
        </authorList>
    </citation>
    <scope>NUCLEOTIDE SEQUENCE [LARGE SCALE GENOMIC DNA]</scope>
    <source>
        <strain evidence="3">190</strain>
    </source>
</reference>
<protein>
    <submittedName>
        <fullName evidence="2">Lysophospholipase</fullName>
    </submittedName>
</protein>
<dbReference type="Proteomes" id="UP000238949">
    <property type="component" value="Unassembled WGS sequence"/>
</dbReference>
<organism evidence="2 3">
    <name type="scientific">Alteromonas alba</name>
    <dbReference type="NCBI Taxonomy" id="2079529"/>
    <lineage>
        <taxon>Bacteria</taxon>
        <taxon>Pseudomonadati</taxon>
        <taxon>Pseudomonadota</taxon>
        <taxon>Gammaproteobacteria</taxon>
        <taxon>Alteromonadales</taxon>
        <taxon>Alteromonadaceae</taxon>
        <taxon>Alteromonas/Salinimonas group</taxon>
        <taxon>Alteromonas</taxon>
    </lineage>
</organism>
<dbReference type="PANTHER" id="PTHR11614">
    <property type="entry name" value="PHOSPHOLIPASE-RELATED"/>
    <property type="match status" value="1"/>
</dbReference>
<evidence type="ECO:0000259" key="1">
    <source>
        <dbReference type="Pfam" id="PF12146"/>
    </source>
</evidence>
<gene>
    <name evidence="2" type="ORF">C6Y40_20195</name>
</gene>
<dbReference type="SUPFAM" id="SSF53474">
    <property type="entry name" value="alpha/beta-Hydrolases"/>
    <property type="match status" value="1"/>
</dbReference>
<feature type="domain" description="Serine aminopeptidase S33" evidence="1">
    <location>
        <begin position="52"/>
        <end position="308"/>
    </location>
</feature>
<dbReference type="InterPro" id="IPR022742">
    <property type="entry name" value="Hydrolase_4"/>
</dbReference>
<accession>A0A2S9V623</accession>
<evidence type="ECO:0000313" key="3">
    <source>
        <dbReference type="Proteomes" id="UP000238949"/>
    </source>
</evidence>
<dbReference type="InterPro" id="IPR051044">
    <property type="entry name" value="MAG_DAG_Lipase"/>
</dbReference>
<dbReference type="AlphaFoldDB" id="A0A2S9V623"/>
<dbReference type="Gene3D" id="3.40.50.1820">
    <property type="entry name" value="alpha/beta hydrolase"/>
    <property type="match status" value="1"/>
</dbReference>
<dbReference type="EMBL" id="PVNP01000198">
    <property type="protein sequence ID" value="PRO71815.1"/>
    <property type="molecule type" value="Genomic_DNA"/>
</dbReference>
<proteinExistence type="predicted"/>
<dbReference type="OrthoDB" id="9788260at2"/>